<keyword evidence="10" id="KW-1185">Reference proteome</keyword>
<dbReference type="EMBL" id="WTUX01000019">
    <property type="protein sequence ID" value="MZR14301.1"/>
    <property type="molecule type" value="Genomic_DNA"/>
</dbReference>
<comment type="catalytic activity">
    <reaction evidence="6">
        <text>a uridine in RNA = a pseudouridine in RNA</text>
        <dbReference type="Rhea" id="RHEA:48348"/>
        <dbReference type="Rhea" id="RHEA-COMP:12068"/>
        <dbReference type="Rhea" id="RHEA-COMP:12069"/>
        <dbReference type="ChEBI" id="CHEBI:65314"/>
        <dbReference type="ChEBI" id="CHEBI:65315"/>
    </reaction>
</comment>
<keyword evidence="5" id="KW-0694">RNA-binding</keyword>
<protein>
    <recommendedName>
        <fullName evidence="6">Pseudouridine synthase</fullName>
        <ecNumber evidence="6">5.4.99.-</ecNumber>
    </recommendedName>
</protein>
<feature type="domain" description="RNA-binding S4" evidence="8">
    <location>
        <begin position="16"/>
        <end position="81"/>
    </location>
</feature>
<dbReference type="Pfam" id="PF01479">
    <property type="entry name" value="S4"/>
    <property type="match status" value="1"/>
</dbReference>
<dbReference type="EC" id="5.4.99.-" evidence="6"/>
<proteinExistence type="inferred from homology"/>
<comment type="caution">
    <text evidence="9">The sequence shown here is derived from an EMBL/GenBank/DDBJ whole genome shotgun (WGS) entry which is preliminary data.</text>
</comment>
<feature type="compositionally biased region" description="Pro residues" evidence="7">
    <location>
        <begin position="65"/>
        <end position="78"/>
    </location>
</feature>
<dbReference type="InterPro" id="IPR050188">
    <property type="entry name" value="RluA_PseudoU_synthase"/>
</dbReference>
<dbReference type="PROSITE" id="PS01129">
    <property type="entry name" value="PSI_RLU"/>
    <property type="match status" value="1"/>
</dbReference>
<reference evidence="9 10" key="1">
    <citation type="submission" date="2019-12" db="EMBL/GenBank/DDBJ databases">
        <title>Maritimibacter sp. nov. sp. isolated from sea sand.</title>
        <authorList>
            <person name="Kim J."/>
            <person name="Jeong S.E."/>
            <person name="Jung H.S."/>
            <person name="Jeon C.O."/>
        </authorList>
    </citation>
    <scope>NUCLEOTIDE SEQUENCE [LARGE SCALE GENOMIC DNA]</scope>
    <source>
        <strain evidence="9 10">DP07</strain>
    </source>
</reference>
<dbReference type="GO" id="GO:0003723">
    <property type="term" value="F:RNA binding"/>
    <property type="evidence" value="ECO:0007669"/>
    <property type="project" value="UniProtKB-KW"/>
</dbReference>
<evidence type="ECO:0000256" key="7">
    <source>
        <dbReference type="SAM" id="MobiDB-lite"/>
    </source>
</evidence>
<evidence type="ECO:0000256" key="2">
    <source>
        <dbReference type="ARBA" id="ARBA00023235"/>
    </source>
</evidence>
<evidence type="ECO:0000313" key="10">
    <source>
        <dbReference type="Proteomes" id="UP000467322"/>
    </source>
</evidence>
<sequence length="349" mass="38368">MSRVQTVTVAEGDGDQRLDRWFKRLFPHVPQGRIEKMCRKGEIRVDGGRVKASTRVEAGQEVRIPPLPDPGDAPPAPKPSVSERDAQMIRDCVIYRDDHIIALNKPPGLPTQGGSKQTRHVDGLAEALKFGLEEKPRLVHRLDKDTSGVLLLARTRAVAKSLSDAFRHRDTRKIYWAVVAGVPTPRMGVVKWGLVKAPGGGRGEGEKMLCVHPDEVRATEGAKRAETDYVVIEALAQRAAWVGLVPVTGRTHQLRAHMAALGHPIVGDGKYGGSGQENLGDGWGAMLGGEISKKLHLHARSIEIEHPVTGQTIFIEAELPEHMKRTWEQLGFNANEAPDDPFEEDEWAP</sequence>
<dbReference type="SUPFAM" id="SSF55120">
    <property type="entry name" value="Pseudouridine synthase"/>
    <property type="match status" value="1"/>
</dbReference>
<dbReference type="PANTHER" id="PTHR21600">
    <property type="entry name" value="MITOCHONDRIAL RNA PSEUDOURIDINE SYNTHASE"/>
    <property type="match status" value="1"/>
</dbReference>
<evidence type="ECO:0000256" key="4">
    <source>
        <dbReference type="PIRSR" id="PIRSR606225-1"/>
    </source>
</evidence>
<keyword evidence="2 6" id="KW-0413">Isomerase</keyword>
<name>A0A845MB51_9RHOB</name>
<dbReference type="Gene3D" id="3.10.290.10">
    <property type="entry name" value="RNA-binding S4 domain"/>
    <property type="match status" value="1"/>
</dbReference>
<dbReference type="GO" id="GO:0000455">
    <property type="term" value="P:enzyme-directed rRNA pseudouridine synthesis"/>
    <property type="evidence" value="ECO:0007669"/>
    <property type="project" value="UniProtKB-ARBA"/>
</dbReference>
<dbReference type="SMART" id="SM00363">
    <property type="entry name" value="S4"/>
    <property type="match status" value="1"/>
</dbReference>
<dbReference type="InterPro" id="IPR036986">
    <property type="entry name" value="S4_RNA-bd_sf"/>
</dbReference>
<evidence type="ECO:0000259" key="8">
    <source>
        <dbReference type="SMART" id="SM00363"/>
    </source>
</evidence>
<dbReference type="SUPFAM" id="SSF55174">
    <property type="entry name" value="Alpha-L RNA-binding motif"/>
    <property type="match status" value="1"/>
</dbReference>
<accession>A0A845MB51</accession>
<evidence type="ECO:0000256" key="5">
    <source>
        <dbReference type="PROSITE-ProRule" id="PRU00182"/>
    </source>
</evidence>
<dbReference type="CDD" id="cd00165">
    <property type="entry name" value="S4"/>
    <property type="match status" value="1"/>
</dbReference>
<dbReference type="CDD" id="cd02869">
    <property type="entry name" value="PseudoU_synth_RluA_like"/>
    <property type="match status" value="1"/>
</dbReference>
<dbReference type="InterPro" id="IPR020103">
    <property type="entry name" value="PsdUridine_synth_cat_dom_sf"/>
</dbReference>
<evidence type="ECO:0000256" key="1">
    <source>
        <dbReference type="ARBA" id="ARBA00010876"/>
    </source>
</evidence>
<dbReference type="RefSeq" id="WP_161352432.1">
    <property type="nucleotide sequence ID" value="NZ_WTUX01000019.1"/>
</dbReference>
<dbReference type="NCBIfam" id="TIGR00005">
    <property type="entry name" value="rluA_subfam"/>
    <property type="match status" value="1"/>
</dbReference>
<dbReference type="GO" id="GO:0160140">
    <property type="term" value="F:23S rRNA pseudouridine(1911/1915/1917) synthase activity"/>
    <property type="evidence" value="ECO:0007669"/>
    <property type="project" value="UniProtKB-EC"/>
</dbReference>
<feature type="region of interest" description="Disordered" evidence="7">
    <location>
        <begin position="54"/>
        <end position="84"/>
    </location>
</feature>
<comment type="similarity">
    <text evidence="1 6">Belongs to the pseudouridine synthase RluA family.</text>
</comment>
<evidence type="ECO:0000256" key="6">
    <source>
        <dbReference type="RuleBase" id="RU362028"/>
    </source>
</evidence>
<comment type="catalytic activity">
    <reaction evidence="3">
        <text>uridine(1911/1915/1917) in 23S rRNA = pseudouridine(1911/1915/1917) in 23S rRNA</text>
        <dbReference type="Rhea" id="RHEA:42524"/>
        <dbReference type="Rhea" id="RHEA-COMP:10097"/>
        <dbReference type="Rhea" id="RHEA-COMP:10098"/>
        <dbReference type="ChEBI" id="CHEBI:65314"/>
        <dbReference type="ChEBI" id="CHEBI:65315"/>
        <dbReference type="EC" id="5.4.99.23"/>
    </reaction>
</comment>
<dbReference type="InterPro" id="IPR006224">
    <property type="entry name" value="PsdUridine_synth_RluA-like_CS"/>
</dbReference>
<evidence type="ECO:0000256" key="3">
    <source>
        <dbReference type="ARBA" id="ARBA00036882"/>
    </source>
</evidence>
<dbReference type="Gene3D" id="3.30.2350.10">
    <property type="entry name" value="Pseudouridine synthase"/>
    <property type="match status" value="1"/>
</dbReference>
<dbReference type="PROSITE" id="PS50889">
    <property type="entry name" value="S4"/>
    <property type="match status" value="1"/>
</dbReference>
<dbReference type="PANTHER" id="PTHR21600:SF44">
    <property type="entry name" value="RIBOSOMAL LARGE SUBUNIT PSEUDOURIDINE SYNTHASE D"/>
    <property type="match status" value="1"/>
</dbReference>
<feature type="active site" evidence="4">
    <location>
        <position position="143"/>
    </location>
</feature>
<comment type="function">
    <text evidence="6">Responsible for synthesis of pseudouridine from uracil.</text>
</comment>
<organism evidence="9 10">
    <name type="scientific">Maritimibacter harenae</name>
    <dbReference type="NCBI Taxonomy" id="2606218"/>
    <lineage>
        <taxon>Bacteria</taxon>
        <taxon>Pseudomonadati</taxon>
        <taxon>Pseudomonadota</taxon>
        <taxon>Alphaproteobacteria</taxon>
        <taxon>Rhodobacterales</taxon>
        <taxon>Roseobacteraceae</taxon>
        <taxon>Maritimibacter</taxon>
    </lineage>
</organism>
<gene>
    <name evidence="9" type="ORF">GQE99_14875</name>
</gene>
<dbReference type="Proteomes" id="UP000467322">
    <property type="component" value="Unassembled WGS sequence"/>
</dbReference>
<dbReference type="InterPro" id="IPR006225">
    <property type="entry name" value="PsdUridine_synth_RluC/D"/>
</dbReference>
<dbReference type="InterPro" id="IPR002942">
    <property type="entry name" value="S4_RNA-bd"/>
</dbReference>
<dbReference type="InterPro" id="IPR006145">
    <property type="entry name" value="PsdUridine_synth_RsuA/RluA"/>
</dbReference>
<evidence type="ECO:0000313" key="9">
    <source>
        <dbReference type="EMBL" id="MZR14301.1"/>
    </source>
</evidence>
<dbReference type="AlphaFoldDB" id="A0A845MB51"/>
<dbReference type="Pfam" id="PF00849">
    <property type="entry name" value="PseudoU_synth_2"/>
    <property type="match status" value="1"/>
</dbReference>